<gene>
    <name evidence="4" type="ORF">SCP_0704000</name>
</gene>
<sequence>MVKVAIITGASSGIGRSSAIALSKKGWTIVLFARRLDNLQETKSMCSNPSQCLTISGDVSSEEDVAILFQETVNRFGGMLSLISSVDAFDTISDRRLDLLFNNAGTNVDQIPLEELSFSDIQKVVNVNLIGALLCTREAIMVFKAQSPQGGRIINNGSISAYTPRPHSAPYTASKHAILGLTKSTLLDGRKFNITCTQIDVGNARTDMSSDHLDGALQADGRVVPELMMNADHVGDAVAYIAELPHEVTVLTFNIMATGMPFVGRG</sequence>
<evidence type="ECO:0000313" key="4">
    <source>
        <dbReference type="EMBL" id="GBE85214.1"/>
    </source>
</evidence>
<keyword evidence="5" id="KW-1185">Reference proteome</keyword>
<evidence type="ECO:0000256" key="1">
    <source>
        <dbReference type="ARBA" id="ARBA00006484"/>
    </source>
</evidence>
<dbReference type="Pfam" id="PF00106">
    <property type="entry name" value="adh_short"/>
    <property type="match status" value="1"/>
</dbReference>
<dbReference type="GO" id="GO:0016491">
    <property type="term" value="F:oxidoreductase activity"/>
    <property type="evidence" value="ECO:0007669"/>
    <property type="project" value="UniProtKB-KW"/>
</dbReference>
<dbReference type="RefSeq" id="XP_027616127.1">
    <property type="nucleotide sequence ID" value="XM_027760326.1"/>
</dbReference>
<dbReference type="PANTHER" id="PTHR43669">
    <property type="entry name" value="5-KETO-D-GLUCONATE 5-REDUCTASE"/>
    <property type="match status" value="1"/>
</dbReference>
<dbReference type="CDD" id="cd05233">
    <property type="entry name" value="SDR_c"/>
    <property type="match status" value="1"/>
</dbReference>
<dbReference type="Proteomes" id="UP000287166">
    <property type="component" value="Unassembled WGS sequence"/>
</dbReference>
<dbReference type="PRINTS" id="PR00080">
    <property type="entry name" value="SDRFAMILY"/>
</dbReference>
<dbReference type="PRINTS" id="PR00081">
    <property type="entry name" value="GDHRDH"/>
</dbReference>
<dbReference type="OrthoDB" id="1933717at2759"/>
<reference evidence="4 5" key="1">
    <citation type="journal article" date="2018" name="Sci. Rep.">
        <title>Genome sequence of the cauliflower mushroom Sparassis crispa (Hanabiratake) and its association with beneficial usage.</title>
        <authorList>
            <person name="Kiyama R."/>
            <person name="Furutani Y."/>
            <person name="Kawaguchi K."/>
            <person name="Nakanishi T."/>
        </authorList>
    </citation>
    <scope>NUCLEOTIDE SEQUENCE [LARGE SCALE GENOMIC DNA]</scope>
</reference>
<dbReference type="AlphaFoldDB" id="A0A401GU08"/>
<evidence type="ECO:0000313" key="5">
    <source>
        <dbReference type="Proteomes" id="UP000287166"/>
    </source>
</evidence>
<evidence type="ECO:0000256" key="2">
    <source>
        <dbReference type="ARBA" id="ARBA00023002"/>
    </source>
</evidence>
<organism evidence="4 5">
    <name type="scientific">Sparassis crispa</name>
    <dbReference type="NCBI Taxonomy" id="139825"/>
    <lineage>
        <taxon>Eukaryota</taxon>
        <taxon>Fungi</taxon>
        <taxon>Dikarya</taxon>
        <taxon>Basidiomycota</taxon>
        <taxon>Agaricomycotina</taxon>
        <taxon>Agaricomycetes</taxon>
        <taxon>Polyporales</taxon>
        <taxon>Sparassidaceae</taxon>
        <taxon>Sparassis</taxon>
    </lineage>
</organism>
<dbReference type="InterPro" id="IPR036291">
    <property type="entry name" value="NAD(P)-bd_dom_sf"/>
</dbReference>
<dbReference type="PANTHER" id="PTHR43669:SF3">
    <property type="entry name" value="ALCOHOL DEHYDROGENASE, PUTATIVE (AFU_ORTHOLOGUE AFUA_3G03445)-RELATED"/>
    <property type="match status" value="1"/>
</dbReference>
<dbReference type="Gene3D" id="3.40.50.720">
    <property type="entry name" value="NAD(P)-binding Rossmann-like Domain"/>
    <property type="match status" value="1"/>
</dbReference>
<proteinExistence type="inferred from homology"/>
<protein>
    <submittedName>
        <fullName evidence="4">Short chain dehydrogenase citE</fullName>
    </submittedName>
</protein>
<name>A0A401GU08_9APHY</name>
<dbReference type="InParanoid" id="A0A401GU08"/>
<comment type="similarity">
    <text evidence="1 3">Belongs to the short-chain dehydrogenases/reductases (SDR) family.</text>
</comment>
<dbReference type="STRING" id="139825.A0A401GU08"/>
<evidence type="ECO:0000256" key="3">
    <source>
        <dbReference type="RuleBase" id="RU000363"/>
    </source>
</evidence>
<keyword evidence="2" id="KW-0560">Oxidoreductase</keyword>
<accession>A0A401GU08</accession>
<dbReference type="EMBL" id="BFAD01000007">
    <property type="protein sequence ID" value="GBE85214.1"/>
    <property type="molecule type" value="Genomic_DNA"/>
</dbReference>
<dbReference type="SUPFAM" id="SSF51735">
    <property type="entry name" value="NAD(P)-binding Rossmann-fold domains"/>
    <property type="match status" value="1"/>
</dbReference>
<comment type="caution">
    <text evidence="4">The sequence shown here is derived from an EMBL/GenBank/DDBJ whole genome shotgun (WGS) entry which is preliminary data.</text>
</comment>
<dbReference type="InterPro" id="IPR002347">
    <property type="entry name" value="SDR_fam"/>
</dbReference>
<dbReference type="GeneID" id="38782131"/>